<keyword evidence="8" id="KW-1185">Reference proteome</keyword>
<evidence type="ECO:0000313" key="7">
    <source>
        <dbReference type="EMBL" id="RYR04374.1"/>
    </source>
</evidence>
<evidence type="ECO:0000259" key="6">
    <source>
        <dbReference type="PROSITE" id="PS51999"/>
    </source>
</evidence>
<name>A0A444YQZ6_ARAHY</name>
<feature type="domain" description="GRF-type" evidence="6">
    <location>
        <begin position="42"/>
        <end position="84"/>
    </location>
</feature>
<evidence type="ECO:0000313" key="8">
    <source>
        <dbReference type="Proteomes" id="UP000289738"/>
    </source>
</evidence>
<protein>
    <recommendedName>
        <fullName evidence="6">GRF-type domain-containing protein</fullName>
    </recommendedName>
</protein>
<evidence type="ECO:0000256" key="2">
    <source>
        <dbReference type="ARBA" id="ARBA00022771"/>
    </source>
</evidence>
<evidence type="ECO:0000256" key="4">
    <source>
        <dbReference type="PROSITE-ProRule" id="PRU01343"/>
    </source>
</evidence>
<keyword evidence="2 4" id="KW-0863">Zinc-finger</keyword>
<reference evidence="7 8" key="1">
    <citation type="submission" date="2019-01" db="EMBL/GenBank/DDBJ databases">
        <title>Sequencing of cultivated peanut Arachis hypogaea provides insights into genome evolution and oil improvement.</title>
        <authorList>
            <person name="Chen X."/>
        </authorList>
    </citation>
    <scope>NUCLEOTIDE SEQUENCE [LARGE SCALE GENOMIC DNA]</scope>
    <source>
        <strain evidence="8">cv. Fuhuasheng</strain>
        <tissue evidence="7">Leaves</tissue>
    </source>
</reference>
<evidence type="ECO:0000256" key="5">
    <source>
        <dbReference type="SAM" id="Phobius"/>
    </source>
</evidence>
<evidence type="ECO:0000256" key="3">
    <source>
        <dbReference type="ARBA" id="ARBA00022833"/>
    </source>
</evidence>
<dbReference type="GO" id="GO:0008270">
    <property type="term" value="F:zinc ion binding"/>
    <property type="evidence" value="ECO:0007669"/>
    <property type="project" value="UniProtKB-KW"/>
</dbReference>
<dbReference type="EMBL" id="SDMP01000016">
    <property type="protein sequence ID" value="RYR04374.1"/>
    <property type="molecule type" value="Genomic_DNA"/>
</dbReference>
<comment type="caution">
    <text evidence="7">The sequence shown here is derived from an EMBL/GenBank/DDBJ whole genome shotgun (WGS) entry which is preliminary data.</text>
</comment>
<dbReference type="PANTHER" id="PTHR33248">
    <property type="entry name" value="ZINC ION-BINDING PROTEIN"/>
    <property type="match status" value="1"/>
</dbReference>
<keyword evidence="5" id="KW-0812">Transmembrane</keyword>
<evidence type="ECO:0000256" key="1">
    <source>
        <dbReference type="ARBA" id="ARBA00022723"/>
    </source>
</evidence>
<feature type="transmembrane region" description="Helical" evidence="5">
    <location>
        <begin position="109"/>
        <end position="129"/>
    </location>
</feature>
<dbReference type="Proteomes" id="UP000289738">
    <property type="component" value="Chromosome B06"/>
</dbReference>
<dbReference type="Pfam" id="PF06839">
    <property type="entry name" value="Zn_ribbon_GRF"/>
    <property type="match status" value="1"/>
</dbReference>
<organism evidence="7 8">
    <name type="scientific">Arachis hypogaea</name>
    <name type="common">Peanut</name>
    <dbReference type="NCBI Taxonomy" id="3818"/>
    <lineage>
        <taxon>Eukaryota</taxon>
        <taxon>Viridiplantae</taxon>
        <taxon>Streptophyta</taxon>
        <taxon>Embryophyta</taxon>
        <taxon>Tracheophyta</taxon>
        <taxon>Spermatophyta</taxon>
        <taxon>Magnoliopsida</taxon>
        <taxon>eudicotyledons</taxon>
        <taxon>Gunneridae</taxon>
        <taxon>Pentapetalae</taxon>
        <taxon>rosids</taxon>
        <taxon>fabids</taxon>
        <taxon>Fabales</taxon>
        <taxon>Fabaceae</taxon>
        <taxon>Papilionoideae</taxon>
        <taxon>50 kb inversion clade</taxon>
        <taxon>dalbergioids sensu lato</taxon>
        <taxon>Dalbergieae</taxon>
        <taxon>Pterocarpus clade</taxon>
        <taxon>Arachis</taxon>
    </lineage>
</organism>
<dbReference type="InterPro" id="IPR010666">
    <property type="entry name" value="Znf_GRF"/>
</dbReference>
<accession>A0A444YQZ6</accession>
<proteinExistence type="predicted"/>
<keyword evidence="5" id="KW-0472">Membrane</keyword>
<keyword evidence="5" id="KW-1133">Transmembrane helix</keyword>
<keyword evidence="1" id="KW-0479">Metal-binding</keyword>
<gene>
    <name evidence="7" type="ORF">Ahy_B06g084090</name>
</gene>
<keyword evidence="3" id="KW-0862">Zinc</keyword>
<dbReference type="PROSITE" id="PS51999">
    <property type="entry name" value="ZF_GRF"/>
    <property type="match status" value="1"/>
</dbReference>
<dbReference type="AlphaFoldDB" id="A0A444YQZ6"/>
<sequence>MLHLLRSSTSLVEKGWRLMHANLKRHTAASRRHEIETRRTTCYCGERPVLATSLTAENSGRRFWGCVNFGIGEECGYFVWAEQEEEPPQVSRLRMKVRNLKSKMEKVEFRFIVAVGVALVGWTVALILVCEKTSSTKFGRLLLQ</sequence>